<dbReference type="AlphaFoldDB" id="A0AAD4GSG9"/>
<proteinExistence type="predicted"/>
<comment type="caution">
    <text evidence="2">The sequence shown here is derived from an EMBL/GenBank/DDBJ whole genome shotgun (WGS) entry which is preliminary data.</text>
</comment>
<dbReference type="Proteomes" id="UP001194746">
    <property type="component" value="Unassembled WGS sequence"/>
</dbReference>
<sequence length="56" mass="5867">MKFLFALFVLAVSVAADVESGNTVQAGCSQKGQFCNNGTFLCCGKLKCDTGANVCR</sequence>
<gene>
    <name evidence="2" type="ORF">FE257_009730</name>
</gene>
<organism evidence="2 3">
    <name type="scientific">Aspergillus nanangensis</name>
    <dbReference type="NCBI Taxonomy" id="2582783"/>
    <lineage>
        <taxon>Eukaryota</taxon>
        <taxon>Fungi</taxon>
        <taxon>Dikarya</taxon>
        <taxon>Ascomycota</taxon>
        <taxon>Pezizomycotina</taxon>
        <taxon>Eurotiomycetes</taxon>
        <taxon>Eurotiomycetidae</taxon>
        <taxon>Eurotiales</taxon>
        <taxon>Aspergillaceae</taxon>
        <taxon>Aspergillus</taxon>
        <taxon>Aspergillus subgen. Circumdati</taxon>
    </lineage>
</organism>
<evidence type="ECO:0000256" key="1">
    <source>
        <dbReference type="SAM" id="SignalP"/>
    </source>
</evidence>
<name>A0AAD4GSG9_ASPNN</name>
<protein>
    <submittedName>
        <fullName evidence="2">Uncharacterized protein</fullName>
    </submittedName>
</protein>
<feature type="signal peptide" evidence="1">
    <location>
        <begin position="1"/>
        <end position="16"/>
    </location>
</feature>
<feature type="chain" id="PRO_5042280050" evidence="1">
    <location>
        <begin position="17"/>
        <end position="56"/>
    </location>
</feature>
<reference evidence="2" key="2">
    <citation type="submission" date="2020-02" db="EMBL/GenBank/DDBJ databases">
        <authorList>
            <person name="Gilchrist C.L.M."/>
            <person name="Chooi Y.-H."/>
        </authorList>
    </citation>
    <scope>NUCLEOTIDE SEQUENCE</scope>
    <source>
        <strain evidence="2">MST-FP2251</strain>
    </source>
</reference>
<keyword evidence="1" id="KW-0732">Signal</keyword>
<dbReference type="EMBL" id="VCAU01000058">
    <property type="protein sequence ID" value="KAF9887637.1"/>
    <property type="molecule type" value="Genomic_DNA"/>
</dbReference>
<accession>A0AAD4GSG9</accession>
<evidence type="ECO:0000313" key="3">
    <source>
        <dbReference type="Proteomes" id="UP001194746"/>
    </source>
</evidence>
<keyword evidence="3" id="KW-1185">Reference proteome</keyword>
<evidence type="ECO:0000313" key="2">
    <source>
        <dbReference type="EMBL" id="KAF9887637.1"/>
    </source>
</evidence>
<reference evidence="2" key="1">
    <citation type="journal article" date="2019" name="Beilstein J. Org. Chem.">
        <title>Nanangenines: drimane sesquiterpenoids as the dominant metabolite cohort of a novel Australian fungus, Aspergillus nanangensis.</title>
        <authorList>
            <person name="Lacey H.J."/>
            <person name="Gilchrist C.L.M."/>
            <person name="Crombie A."/>
            <person name="Kalaitzis J.A."/>
            <person name="Vuong D."/>
            <person name="Rutledge P.J."/>
            <person name="Turner P."/>
            <person name="Pitt J.I."/>
            <person name="Lacey E."/>
            <person name="Chooi Y.H."/>
            <person name="Piggott A.M."/>
        </authorList>
    </citation>
    <scope>NUCLEOTIDE SEQUENCE</scope>
    <source>
        <strain evidence="2">MST-FP2251</strain>
    </source>
</reference>